<feature type="short sequence motif" description="Histidine triad motif" evidence="1">
    <location>
        <begin position="98"/>
        <end position="102"/>
    </location>
</feature>
<proteinExistence type="predicted"/>
<feature type="domain" description="HIT" evidence="2">
    <location>
        <begin position="5"/>
        <end position="113"/>
    </location>
</feature>
<reference evidence="3 4" key="1">
    <citation type="submission" date="2023-12" db="EMBL/GenBank/DDBJ databases">
        <title>Evaluation and characterization of a potential secondary metabolite violacein from indigenous Chromobacterium amazonense SAM215.</title>
        <authorList>
            <person name="Tarafdar M.R."/>
            <person name="Abedin S.M."/>
            <person name="Atiqua A."/>
            <person name="Saha A."/>
            <person name="Khan S.N."/>
        </authorList>
    </citation>
    <scope>NUCLEOTIDE SEQUENCE [LARGE SCALE GENOMIC DNA]</scope>
    <source>
        <strain evidence="3 4">SAM215</strain>
    </source>
</reference>
<dbReference type="PROSITE" id="PS51084">
    <property type="entry name" value="HIT_2"/>
    <property type="match status" value="1"/>
</dbReference>
<dbReference type="Pfam" id="PF01230">
    <property type="entry name" value="HIT"/>
    <property type="match status" value="1"/>
</dbReference>
<dbReference type="RefSeq" id="WP_307910938.1">
    <property type="nucleotide sequence ID" value="NZ_JAVFJF020000009.1"/>
</dbReference>
<gene>
    <name evidence="3" type="ORF">QCL97_006295</name>
</gene>
<dbReference type="PRINTS" id="PR00332">
    <property type="entry name" value="HISTRIAD"/>
</dbReference>
<evidence type="ECO:0000256" key="1">
    <source>
        <dbReference type="PROSITE-ProRule" id="PRU00464"/>
    </source>
</evidence>
<dbReference type="InterPro" id="IPR011146">
    <property type="entry name" value="HIT-like"/>
</dbReference>
<protein>
    <submittedName>
        <fullName evidence="3">HIT family protein</fullName>
        <ecNumber evidence="3">2.1.1.-</ecNumber>
    </submittedName>
</protein>
<keyword evidence="4" id="KW-1185">Reference proteome</keyword>
<dbReference type="EC" id="2.1.1.-" evidence="3"/>
<keyword evidence="3" id="KW-0489">Methyltransferase</keyword>
<dbReference type="InterPro" id="IPR001310">
    <property type="entry name" value="Histidine_triad_HIT"/>
</dbReference>
<dbReference type="InterPro" id="IPR036265">
    <property type="entry name" value="HIT-like_sf"/>
</dbReference>
<evidence type="ECO:0000313" key="3">
    <source>
        <dbReference type="EMBL" id="MEJ8674329.1"/>
    </source>
</evidence>
<comment type="caution">
    <text evidence="3">The sequence shown here is derived from an EMBL/GenBank/DDBJ whole genome shotgun (WGS) entry which is preliminary data.</text>
</comment>
<dbReference type="EMBL" id="JAVFJF020000009">
    <property type="protein sequence ID" value="MEJ8674329.1"/>
    <property type="molecule type" value="Genomic_DNA"/>
</dbReference>
<evidence type="ECO:0000313" key="4">
    <source>
        <dbReference type="Proteomes" id="UP001224516"/>
    </source>
</evidence>
<evidence type="ECO:0000259" key="2">
    <source>
        <dbReference type="PROSITE" id="PS51084"/>
    </source>
</evidence>
<dbReference type="Proteomes" id="UP001224516">
    <property type="component" value="Unassembled WGS sequence"/>
</dbReference>
<organism evidence="3 4">
    <name type="scientific">Chromobacterium amazonense</name>
    <dbReference type="NCBI Taxonomy" id="1382803"/>
    <lineage>
        <taxon>Bacteria</taxon>
        <taxon>Pseudomonadati</taxon>
        <taxon>Pseudomonadota</taxon>
        <taxon>Betaproteobacteria</taxon>
        <taxon>Neisseriales</taxon>
        <taxon>Chromobacteriaceae</taxon>
        <taxon>Chromobacterium</taxon>
    </lineage>
</organism>
<dbReference type="GO" id="GO:0008168">
    <property type="term" value="F:methyltransferase activity"/>
    <property type="evidence" value="ECO:0007669"/>
    <property type="project" value="UniProtKB-KW"/>
</dbReference>
<name>A0ABU8UZP2_9NEIS</name>
<dbReference type="PANTHER" id="PTHR46648">
    <property type="entry name" value="HIT FAMILY PROTEIN 1"/>
    <property type="match status" value="1"/>
</dbReference>
<dbReference type="Gene3D" id="3.30.428.10">
    <property type="entry name" value="HIT-like"/>
    <property type="match status" value="1"/>
</dbReference>
<dbReference type="PANTHER" id="PTHR46648:SF1">
    <property type="entry name" value="ADENOSINE 5'-MONOPHOSPHORAMIDASE HNT1"/>
    <property type="match status" value="1"/>
</dbReference>
<dbReference type="SUPFAM" id="SSF54197">
    <property type="entry name" value="HIT-like"/>
    <property type="match status" value="1"/>
</dbReference>
<keyword evidence="3" id="KW-0808">Transferase</keyword>
<accession>A0ABU8UZP2</accession>
<sequence length="151" mass="16090">MAGCLFCRILAGELPASVAHQDEHCLVIMDIHPLQPGHALILPRRHAARLDEFDAAERGHLFALAARVMAGQRAAGLAPDGGNLLLNDGSAANQHIPHLHLHCIPRRRGDSLAVGARMLSRMVNLFGFAAGRECLEQSARTLAQALSEAGG</sequence>
<dbReference type="GO" id="GO:0032259">
    <property type="term" value="P:methylation"/>
    <property type="evidence" value="ECO:0007669"/>
    <property type="project" value="UniProtKB-KW"/>
</dbReference>